<dbReference type="AlphaFoldDB" id="A0A2T4MZQ0"/>
<gene>
    <name evidence="1" type="ORF">DAA48_15960</name>
</gene>
<name>A0A2T4MZQ0_AERVE</name>
<comment type="caution">
    <text evidence="1">The sequence shown here is derived from an EMBL/GenBank/DDBJ whole genome shotgun (WGS) entry which is preliminary data.</text>
</comment>
<evidence type="ECO:0000313" key="1">
    <source>
        <dbReference type="EMBL" id="PTH80058.1"/>
    </source>
</evidence>
<organism evidence="1 2">
    <name type="scientific">Aeromonas veronii</name>
    <dbReference type="NCBI Taxonomy" id="654"/>
    <lineage>
        <taxon>Bacteria</taxon>
        <taxon>Pseudomonadati</taxon>
        <taxon>Pseudomonadota</taxon>
        <taxon>Gammaproteobacteria</taxon>
        <taxon>Aeromonadales</taxon>
        <taxon>Aeromonadaceae</taxon>
        <taxon>Aeromonas</taxon>
    </lineage>
</organism>
<protein>
    <submittedName>
        <fullName evidence="1">Uncharacterized protein</fullName>
    </submittedName>
</protein>
<evidence type="ECO:0000313" key="2">
    <source>
        <dbReference type="Proteomes" id="UP000241986"/>
    </source>
</evidence>
<dbReference type="EMBL" id="PZKL01000037">
    <property type="protein sequence ID" value="PTH80058.1"/>
    <property type="molecule type" value="Genomic_DNA"/>
</dbReference>
<dbReference type="Proteomes" id="UP000241986">
    <property type="component" value="Unassembled WGS sequence"/>
</dbReference>
<dbReference type="RefSeq" id="WP_107683941.1">
    <property type="nucleotide sequence ID" value="NZ_PZKL01000037.1"/>
</dbReference>
<reference evidence="1 2" key="1">
    <citation type="submission" date="2018-03" db="EMBL/GenBank/DDBJ databases">
        <title>Aeromonas veronii whole genome sequencing and analysis.</title>
        <authorList>
            <person name="Xie H."/>
            <person name="Liu T."/>
            <person name="Wang K."/>
        </authorList>
    </citation>
    <scope>NUCLEOTIDE SEQUENCE [LARGE SCALE GENOMIC DNA]</scope>
    <source>
        <strain evidence="1 2">XH.VA.1</strain>
    </source>
</reference>
<sequence>MYLIQDVVDFLTELKMDMVDIEEIISKGFKEDIKLTDPGLESVKENVDAISRAMIEAEAVMGVVLAKMADTRTSAMMDIDEEIELLKEHSGTLKKTRTPLKNLFGW</sequence>
<proteinExistence type="predicted"/>
<accession>A0A2T4MZQ0</accession>